<name>A0A397H963_9GLOM</name>
<reference evidence="1 2" key="1">
    <citation type="submission" date="2018-08" db="EMBL/GenBank/DDBJ databases">
        <title>Genome and evolution of the arbuscular mycorrhizal fungus Diversispora epigaea (formerly Glomus versiforme) and its bacterial endosymbionts.</title>
        <authorList>
            <person name="Sun X."/>
            <person name="Fei Z."/>
            <person name="Harrison M."/>
        </authorList>
    </citation>
    <scope>NUCLEOTIDE SEQUENCE [LARGE SCALE GENOMIC DNA]</scope>
    <source>
        <strain evidence="1 2">IT104</strain>
    </source>
</reference>
<evidence type="ECO:0000313" key="1">
    <source>
        <dbReference type="EMBL" id="RHZ59527.1"/>
    </source>
</evidence>
<evidence type="ECO:0000313" key="2">
    <source>
        <dbReference type="Proteomes" id="UP000266861"/>
    </source>
</evidence>
<dbReference type="AlphaFoldDB" id="A0A397H963"/>
<gene>
    <name evidence="1" type="ORF">Glove_363g10</name>
</gene>
<sequence>MGNVFQANIKIEILNYYGAVQKVISKYPIGLQLEIPDYDYGFAIEVQGQQHEKYIEFFDRGDPNNFKELYPYIVIPEHLRELGLIE</sequence>
<dbReference type="Proteomes" id="UP000266861">
    <property type="component" value="Unassembled WGS sequence"/>
</dbReference>
<proteinExistence type="predicted"/>
<comment type="caution">
    <text evidence="1">The sequence shown here is derived from an EMBL/GenBank/DDBJ whole genome shotgun (WGS) entry which is preliminary data.</text>
</comment>
<keyword evidence="2" id="KW-1185">Reference proteome</keyword>
<dbReference type="EMBL" id="PQFF01000329">
    <property type="protein sequence ID" value="RHZ59527.1"/>
    <property type="molecule type" value="Genomic_DNA"/>
</dbReference>
<organism evidence="1 2">
    <name type="scientific">Diversispora epigaea</name>
    <dbReference type="NCBI Taxonomy" id="1348612"/>
    <lineage>
        <taxon>Eukaryota</taxon>
        <taxon>Fungi</taxon>
        <taxon>Fungi incertae sedis</taxon>
        <taxon>Mucoromycota</taxon>
        <taxon>Glomeromycotina</taxon>
        <taxon>Glomeromycetes</taxon>
        <taxon>Diversisporales</taxon>
        <taxon>Diversisporaceae</taxon>
        <taxon>Diversispora</taxon>
    </lineage>
</organism>
<accession>A0A397H963</accession>
<protein>
    <submittedName>
        <fullName evidence="1">Uncharacterized protein</fullName>
    </submittedName>
</protein>